<dbReference type="EMBL" id="CP017902">
    <property type="protein sequence ID" value="ARP17070.1"/>
    <property type="molecule type" value="Genomic_DNA"/>
</dbReference>
<keyword evidence="1" id="KW-0808">Transferase</keyword>
<proteinExistence type="predicted"/>
<name>A0A1W6W655_VIBAL</name>
<evidence type="ECO:0000313" key="3">
    <source>
        <dbReference type="EMBL" id="ARP17070.1"/>
    </source>
</evidence>
<protein>
    <recommendedName>
        <fullName evidence="2">Glycosyl transferase CAP10 domain-containing protein</fullName>
    </recommendedName>
</protein>
<dbReference type="AlphaFoldDB" id="A0A1W6W655"/>
<feature type="domain" description="Glycosyl transferase CAP10" evidence="2">
    <location>
        <begin position="108"/>
        <end position="302"/>
    </location>
</feature>
<evidence type="ECO:0000256" key="1">
    <source>
        <dbReference type="ARBA" id="ARBA00022679"/>
    </source>
</evidence>
<dbReference type="InterPro" id="IPR006598">
    <property type="entry name" value="CAP10"/>
</dbReference>
<dbReference type="PANTHER" id="PTHR12203:SF35">
    <property type="entry name" value="PROTEIN O-GLUCOSYLTRANSFERASE 1"/>
    <property type="match status" value="1"/>
</dbReference>
<dbReference type="RefSeq" id="WP_086046443.1">
    <property type="nucleotide sequence ID" value="NZ_CP017889.1"/>
</dbReference>
<evidence type="ECO:0000259" key="2">
    <source>
        <dbReference type="SMART" id="SM00672"/>
    </source>
</evidence>
<reference evidence="3" key="1">
    <citation type="submission" date="2016-10" db="EMBL/GenBank/DDBJ databases">
        <title>The High Quality Genome of Vibrio alginolyticus K01M1.</title>
        <authorList>
            <person name="Wendling C."/>
            <person name="Chibani C.M."/>
            <person name="Hertel R."/>
            <person name="Sproer C."/>
            <person name="Bunk B."/>
            <person name="Overmann J."/>
            <person name="Roth O."/>
            <person name="Liesegang H."/>
        </authorList>
    </citation>
    <scope>NUCLEOTIDE SEQUENCE</scope>
    <source>
        <strain evidence="3">K05K4</strain>
    </source>
</reference>
<dbReference type="SMART" id="SM00672">
    <property type="entry name" value="CAP10"/>
    <property type="match status" value="1"/>
</dbReference>
<dbReference type="PANTHER" id="PTHR12203">
    <property type="entry name" value="KDEL LYS-ASP-GLU-LEU CONTAINING - RELATED"/>
    <property type="match status" value="1"/>
</dbReference>
<sequence length="311" mass="36688">MKDSKFPYYFSNALSILIPRFVYRAQAKRLLSNLTEAEKQLCLERTNYYNKCETPFSVDSREQSYATIDTFKKTKGWTYFFDLRQVVRYFPSSFAFNYINGDVTHIPNVPSFIKSRPILGNNQNSVVLKLNQVRHFKFIDDSVRYQDKKDMVAWRGVGFQPHRKKVIHAFYNHPQCNIGQTRPVEGKPWEKGFMSIEEQLQYKFLLCIEGNDVATNLKWAMSSNSLVIMSKPKYETWFMEGKLEAGVHYVEVKDDYSDLPEKMDYYLANEQEALAIIENAHQWVEQFKDKRKERLISLMVADKYFALSQQQ</sequence>
<dbReference type="InterPro" id="IPR051091">
    <property type="entry name" value="O-Glucosyltr/Glycosyltrsf_90"/>
</dbReference>
<gene>
    <name evidence="3" type="ORF">K05K4_01740</name>
</gene>
<dbReference type="Pfam" id="PF05686">
    <property type="entry name" value="Glyco_transf_90"/>
    <property type="match status" value="1"/>
</dbReference>
<accession>A0A1W6W655</accession>
<organism evidence="3">
    <name type="scientific">Vibrio alginolyticus</name>
    <dbReference type="NCBI Taxonomy" id="663"/>
    <lineage>
        <taxon>Bacteria</taxon>
        <taxon>Pseudomonadati</taxon>
        <taxon>Pseudomonadota</taxon>
        <taxon>Gammaproteobacteria</taxon>
        <taxon>Vibrionales</taxon>
        <taxon>Vibrionaceae</taxon>
        <taxon>Vibrio</taxon>
    </lineage>
</organism>
<dbReference type="GO" id="GO:0016740">
    <property type="term" value="F:transferase activity"/>
    <property type="evidence" value="ECO:0007669"/>
    <property type="project" value="UniProtKB-KW"/>
</dbReference>